<dbReference type="InterPro" id="IPR008902">
    <property type="entry name" value="Rhamnosid_concanavalin"/>
</dbReference>
<dbReference type="AlphaFoldDB" id="A0A1H3LLZ4"/>
<evidence type="ECO:0000259" key="7">
    <source>
        <dbReference type="Pfam" id="PF17390"/>
    </source>
</evidence>
<dbReference type="GO" id="GO:0030596">
    <property type="term" value="F:alpha-L-rhamnosidase activity"/>
    <property type="evidence" value="ECO:0007669"/>
    <property type="project" value="UniProtKB-EC"/>
</dbReference>
<evidence type="ECO:0000256" key="3">
    <source>
        <dbReference type="ARBA" id="ARBA00022801"/>
    </source>
</evidence>
<dbReference type="InterPro" id="IPR035396">
    <property type="entry name" value="Bac_rhamnosid6H"/>
</dbReference>
<dbReference type="InterPro" id="IPR013737">
    <property type="entry name" value="Bac_rhamnosid_N"/>
</dbReference>
<name>A0A1H3LLZ4_9MICO</name>
<accession>A0A1H3LLZ4</accession>
<feature type="domain" description="Alpha-L-rhamnosidase six-hairpin glycosidase" evidence="6">
    <location>
        <begin position="461"/>
        <end position="792"/>
    </location>
</feature>
<evidence type="ECO:0000313" key="8">
    <source>
        <dbReference type="EMBL" id="SDY64875.1"/>
    </source>
</evidence>
<dbReference type="PANTHER" id="PTHR33307">
    <property type="entry name" value="ALPHA-RHAMNOSIDASE (EUROFUNG)"/>
    <property type="match status" value="1"/>
</dbReference>
<evidence type="ECO:0000259" key="5">
    <source>
        <dbReference type="Pfam" id="PF08531"/>
    </source>
</evidence>
<dbReference type="InterPro" id="IPR008928">
    <property type="entry name" value="6-hairpin_glycosidase_sf"/>
</dbReference>
<proteinExistence type="predicted"/>
<keyword evidence="9" id="KW-1185">Reference proteome</keyword>
<feature type="domain" description="Alpha-L-rhamnosidase concanavalin-like" evidence="4">
    <location>
        <begin position="354"/>
        <end position="455"/>
    </location>
</feature>
<dbReference type="Proteomes" id="UP000198891">
    <property type="component" value="Unassembled WGS sequence"/>
</dbReference>
<dbReference type="Gene3D" id="1.50.10.10">
    <property type="match status" value="1"/>
</dbReference>
<dbReference type="InterPro" id="IPR035398">
    <property type="entry name" value="Bac_rhamnosid_C"/>
</dbReference>
<dbReference type="EC" id="3.2.1.40" evidence="2"/>
<dbReference type="EMBL" id="FNPZ01000001">
    <property type="protein sequence ID" value="SDY64875.1"/>
    <property type="molecule type" value="Genomic_DNA"/>
</dbReference>
<organism evidence="8 9">
    <name type="scientific">Herbiconiux ginsengi</name>
    <dbReference type="NCBI Taxonomy" id="381665"/>
    <lineage>
        <taxon>Bacteria</taxon>
        <taxon>Bacillati</taxon>
        <taxon>Actinomycetota</taxon>
        <taxon>Actinomycetes</taxon>
        <taxon>Micrococcales</taxon>
        <taxon>Microbacteriaceae</taxon>
        <taxon>Herbiconiux</taxon>
    </lineage>
</organism>
<dbReference type="Pfam" id="PF17389">
    <property type="entry name" value="Bac_rhamnosid6H"/>
    <property type="match status" value="1"/>
</dbReference>
<dbReference type="InterPro" id="IPR016007">
    <property type="entry name" value="Alpha_rhamnosid"/>
</dbReference>
<keyword evidence="3" id="KW-0378">Hydrolase</keyword>
<evidence type="ECO:0000259" key="6">
    <source>
        <dbReference type="Pfam" id="PF17389"/>
    </source>
</evidence>
<dbReference type="GO" id="GO:0005975">
    <property type="term" value="P:carbohydrate metabolic process"/>
    <property type="evidence" value="ECO:0007669"/>
    <property type="project" value="InterPro"/>
</dbReference>
<evidence type="ECO:0000313" key="9">
    <source>
        <dbReference type="Proteomes" id="UP000198891"/>
    </source>
</evidence>
<dbReference type="Pfam" id="PF08531">
    <property type="entry name" value="Bac_rhamnosid_N"/>
    <property type="match status" value="1"/>
</dbReference>
<feature type="domain" description="Bacterial alpha-L-rhamnosidase N-terminal" evidence="5">
    <location>
        <begin position="185"/>
        <end position="342"/>
    </location>
</feature>
<sequence>MTDPFGGAHWISRPVPRSARIVRQITRTRTDWAEPGHTLAQSFHADGPVAAVNLTLVELQDIQNPYTTDVKFSIALETPAGDAIARRDFEGPQLVWDYFGPFLDVAPTAPSGDYLAVLRVERGTIGWATADMPDAPIDDGVSPVPLTGTAFADGQAVDGARMLGIDTIPAPNPVFRRSFRVDTAPASATLAAVVLGTGVVTINGHRVGDEALEPAVTDYDRTVLYRTWDVAHLLREGENEIVVEAGRERYAARGGDTWGWHLAPWHREPTALARLEIVGADGSSASIVTDDQWECAPGAVEAERLFRGEDWVVRSTEAEWTQVVVVTGPAGELRLNSAPPVKALAPRPAALVERLDPQRTVYDFGEVMVGRIRCRVSGAPGAVIQVRSGEQRTDDGAVICDNNLVAGEAQLDTLRLEKSVTDYLWEPQFGYRGFRWMQVEVSGDVTVEDVRAILLYADVERVGELRASEPVVEWIDTATARTFRNNLHGIPTDTPIYEKNGWTADAHLATEGLLHHFDLRDAFGKWMDDHTDAQSADGSMPQIIPTPGWGRASDPAWSASAVLIPWYLYREYGDRAILERSADTIRRYADQTIRALDGALWSGRTWGDWLSPGHTLGPEGMPSIGTIMAVTVLQYTASVMRELGDPASEHYDDAAAGAAANYHNAFFDLESGTYRVPGVGYRQALNILPLAFGIVPDRHVTSVRAGLIADIEERTDGHLDCGAVGVRHLLPVLSAAGRDDLALTILTRRTRPGWGAWFENGESTLLESWDPDARSRNHYFLGSVSAWIQQRVGGLRLTEPGWRRFEIAPVDDARVSRASIRHRTPLGEARAAWERGPGGWRFEVTVPAGASARIVVPGGERELSEGDHIVRISA</sequence>
<dbReference type="Gene3D" id="2.60.120.260">
    <property type="entry name" value="Galactose-binding domain-like"/>
    <property type="match status" value="2"/>
</dbReference>
<dbReference type="SUPFAM" id="SSF48208">
    <property type="entry name" value="Six-hairpin glycosidases"/>
    <property type="match status" value="1"/>
</dbReference>
<comment type="catalytic activity">
    <reaction evidence="1">
        <text>Hydrolysis of terminal non-reducing alpha-L-rhamnose residues in alpha-L-rhamnosides.</text>
        <dbReference type="EC" id="3.2.1.40"/>
    </reaction>
</comment>
<dbReference type="InterPro" id="IPR012341">
    <property type="entry name" value="6hp_glycosidase-like_sf"/>
</dbReference>
<dbReference type="PANTHER" id="PTHR33307:SF6">
    <property type="entry name" value="ALPHA-RHAMNOSIDASE (EUROFUNG)-RELATED"/>
    <property type="match status" value="1"/>
</dbReference>
<evidence type="ECO:0000256" key="1">
    <source>
        <dbReference type="ARBA" id="ARBA00001445"/>
    </source>
</evidence>
<gene>
    <name evidence="8" type="ORF">SAMN05216554_1023</name>
</gene>
<evidence type="ECO:0000259" key="4">
    <source>
        <dbReference type="Pfam" id="PF05592"/>
    </source>
</evidence>
<evidence type="ECO:0000256" key="2">
    <source>
        <dbReference type="ARBA" id="ARBA00012652"/>
    </source>
</evidence>
<protein>
    <recommendedName>
        <fullName evidence="2">alpha-L-rhamnosidase</fullName>
        <ecNumber evidence="2">3.2.1.40</ecNumber>
    </recommendedName>
</protein>
<dbReference type="Pfam" id="PF05592">
    <property type="entry name" value="Bac_rhamnosid"/>
    <property type="match status" value="1"/>
</dbReference>
<dbReference type="Pfam" id="PF17390">
    <property type="entry name" value="Bac_rhamnosid_C"/>
    <property type="match status" value="1"/>
</dbReference>
<dbReference type="Gene3D" id="2.60.420.10">
    <property type="entry name" value="Maltose phosphorylase, domain 3"/>
    <property type="match status" value="1"/>
</dbReference>
<dbReference type="STRING" id="381665.SAMN05216554_1023"/>
<feature type="domain" description="Alpha-L-rhamnosidase C-terminal" evidence="7">
    <location>
        <begin position="794"/>
        <end position="868"/>
    </location>
</feature>
<reference evidence="8 9" key="1">
    <citation type="submission" date="2016-10" db="EMBL/GenBank/DDBJ databases">
        <authorList>
            <person name="de Groot N.N."/>
        </authorList>
    </citation>
    <scope>NUCLEOTIDE SEQUENCE [LARGE SCALE GENOMIC DNA]</scope>
    <source>
        <strain evidence="8 9">CGMCC 4.3491</strain>
    </source>
</reference>
<dbReference type="RefSeq" id="WP_217634281.1">
    <property type="nucleotide sequence ID" value="NZ_FNPZ01000001.1"/>
</dbReference>